<reference evidence="2 3" key="1">
    <citation type="submission" date="2022-11" db="EMBL/GenBank/DDBJ databases">
        <title>The characterization of three novel Bacteroidetes species and genomic analysis of their roles in tidal elemental geochemical cycles.</title>
        <authorList>
            <person name="Ma K."/>
        </authorList>
    </citation>
    <scope>NUCLEOTIDE SEQUENCE [LARGE SCALE GENOMIC DNA]</scope>
    <source>
        <strain evidence="2 3">M17</strain>
    </source>
</reference>
<evidence type="ECO:0008006" key="4">
    <source>
        <dbReference type="Google" id="ProtNLM"/>
    </source>
</evidence>
<feature type="region of interest" description="Disordered" evidence="1">
    <location>
        <begin position="429"/>
        <end position="449"/>
    </location>
</feature>
<evidence type="ECO:0000313" key="2">
    <source>
        <dbReference type="EMBL" id="MCX2742220.1"/>
    </source>
</evidence>
<name>A0ABT3RK91_9BACT</name>
<feature type="non-terminal residue" evidence="2">
    <location>
        <position position="449"/>
    </location>
</feature>
<dbReference type="Proteomes" id="UP001209885">
    <property type="component" value="Unassembled WGS sequence"/>
</dbReference>
<protein>
    <recommendedName>
        <fullName evidence="4">Ig-like domain-containing protein</fullName>
    </recommendedName>
</protein>
<keyword evidence="3" id="KW-1185">Reference proteome</keyword>
<accession>A0ABT3RK91</accession>
<sequence length="449" mass="45480">MKSLNVIFNNNRNKTQNSFLQLFLYVVLFLSTFSVFSQVTVTPATGGTNICGDGSFIPLSNIIVTETTNSDFSAGTYDIDLVLPAGFEFNTATGTITVSNGNKITINTAAYITTSTARINITVSSATGGPADELTYSGLEVRLTGAATSGNITFSDPGTNVFGLNGTNAGNLNFKNVEGIISGTTSICPGTSTLLTFNLTGGAAPYDVVYSDGTTNYTVNNITDGSTVSVSPSTTTTYSLVSVTDDAGCIDQDPAGSATITIESPVSGLLSAEPSAICAGESVDLSFTLSGSSTTYDVTYTDGTTPVTLTGISNGHVETITPTATATYSLTSITANASGCTTTSNLSGTPTVTVNPLPDGSLSGGATVCVGGSTNLTFNFTAGTAPFDVVYTDGTTNFTANNITDGATVSVSPSTTTTYTLVSVTDDNGCSDPTPTGSATVTVSPQVSG</sequence>
<evidence type="ECO:0000256" key="1">
    <source>
        <dbReference type="SAM" id="MobiDB-lite"/>
    </source>
</evidence>
<gene>
    <name evidence="2" type="ORF">OO013_00005</name>
</gene>
<comment type="caution">
    <text evidence="2">The sequence shown here is derived from an EMBL/GenBank/DDBJ whole genome shotgun (WGS) entry which is preliminary data.</text>
</comment>
<dbReference type="EMBL" id="JAPFQN010000001">
    <property type="protein sequence ID" value="MCX2742220.1"/>
    <property type="molecule type" value="Genomic_DNA"/>
</dbReference>
<evidence type="ECO:0000313" key="3">
    <source>
        <dbReference type="Proteomes" id="UP001209885"/>
    </source>
</evidence>
<proteinExistence type="predicted"/>
<organism evidence="2 3">
    <name type="scientific">Mangrovivirga halotolerans</name>
    <dbReference type="NCBI Taxonomy" id="2993936"/>
    <lineage>
        <taxon>Bacteria</taxon>
        <taxon>Pseudomonadati</taxon>
        <taxon>Bacteroidota</taxon>
        <taxon>Cytophagia</taxon>
        <taxon>Cytophagales</taxon>
        <taxon>Mangrovivirgaceae</taxon>
        <taxon>Mangrovivirga</taxon>
    </lineage>
</organism>